<dbReference type="STRING" id="1314785.A0A165D377"/>
<dbReference type="GO" id="GO:0005634">
    <property type="term" value="C:nucleus"/>
    <property type="evidence" value="ECO:0007669"/>
    <property type="project" value="GOC"/>
</dbReference>
<keyword evidence="2" id="KW-1185">Reference proteome</keyword>
<sequence>MAVTVQPLRSQPESDKDLVAHRIVGVGRPRASTMLNPSVLLLIHDHQVWFNDPRFNGSFQSRVLPCLYIGNLNHATNAYMLHALRITHVISVSECALMPPPNLEVSASESFCACAGMNPNAQFVPGNGPAWTWLALH</sequence>
<dbReference type="GO" id="GO:0033260">
    <property type="term" value="P:nuclear DNA replication"/>
    <property type="evidence" value="ECO:0007669"/>
    <property type="project" value="TreeGrafter"/>
</dbReference>
<evidence type="ECO:0000313" key="2">
    <source>
        <dbReference type="Proteomes" id="UP000076871"/>
    </source>
</evidence>
<dbReference type="SUPFAM" id="SSF52799">
    <property type="entry name" value="(Phosphotyrosine protein) phosphatases II"/>
    <property type="match status" value="1"/>
</dbReference>
<dbReference type="InterPro" id="IPR053239">
    <property type="entry name" value="Dual_spec_PTase"/>
</dbReference>
<dbReference type="AlphaFoldDB" id="A0A165D377"/>
<dbReference type="PANTHER" id="PTHR47550:SF1">
    <property type="entry name" value="DUAL SPECIFICITY PROTEIN PHOSPHATASE PPS1"/>
    <property type="match status" value="1"/>
</dbReference>
<evidence type="ECO:0000313" key="1">
    <source>
        <dbReference type="EMBL" id="KZT04069.1"/>
    </source>
</evidence>
<dbReference type="Proteomes" id="UP000076871">
    <property type="component" value="Unassembled WGS sequence"/>
</dbReference>
<protein>
    <submittedName>
        <fullName evidence="1">Uncharacterized protein</fullName>
    </submittedName>
</protein>
<dbReference type="PANTHER" id="PTHR47550">
    <property type="entry name" value="DUAL SPECIFICITY PROTEIN PHOSPHATASE PPS1"/>
    <property type="match status" value="1"/>
</dbReference>
<name>A0A165D377_9APHY</name>
<dbReference type="InterPro" id="IPR029021">
    <property type="entry name" value="Prot-tyrosine_phosphatase-like"/>
</dbReference>
<dbReference type="GeneID" id="63830918"/>
<dbReference type="InParanoid" id="A0A165D377"/>
<accession>A0A165D377</accession>
<dbReference type="RefSeq" id="XP_040761809.1">
    <property type="nucleotide sequence ID" value="XM_040913890.1"/>
</dbReference>
<dbReference type="Gene3D" id="3.90.190.10">
    <property type="entry name" value="Protein tyrosine phosphatase superfamily"/>
    <property type="match status" value="1"/>
</dbReference>
<proteinExistence type="predicted"/>
<dbReference type="OrthoDB" id="273181at2759"/>
<organism evidence="1 2">
    <name type="scientific">Laetiporus sulphureus 93-53</name>
    <dbReference type="NCBI Taxonomy" id="1314785"/>
    <lineage>
        <taxon>Eukaryota</taxon>
        <taxon>Fungi</taxon>
        <taxon>Dikarya</taxon>
        <taxon>Basidiomycota</taxon>
        <taxon>Agaricomycotina</taxon>
        <taxon>Agaricomycetes</taxon>
        <taxon>Polyporales</taxon>
        <taxon>Laetiporus</taxon>
    </lineage>
</organism>
<dbReference type="GO" id="GO:0008138">
    <property type="term" value="F:protein tyrosine/serine/threonine phosphatase activity"/>
    <property type="evidence" value="ECO:0007669"/>
    <property type="project" value="TreeGrafter"/>
</dbReference>
<reference evidence="1 2" key="1">
    <citation type="journal article" date="2016" name="Mol. Biol. Evol.">
        <title>Comparative Genomics of Early-Diverging Mushroom-Forming Fungi Provides Insights into the Origins of Lignocellulose Decay Capabilities.</title>
        <authorList>
            <person name="Nagy L.G."/>
            <person name="Riley R."/>
            <person name="Tritt A."/>
            <person name="Adam C."/>
            <person name="Daum C."/>
            <person name="Floudas D."/>
            <person name="Sun H."/>
            <person name="Yadav J.S."/>
            <person name="Pangilinan J."/>
            <person name="Larsson K.H."/>
            <person name="Matsuura K."/>
            <person name="Barry K."/>
            <person name="Labutti K."/>
            <person name="Kuo R."/>
            <person name="Ohm R.A."/>
            <person name="Bhattacharya S.S."/>
            <person name="Shirouzu T."/>
            <person name="Yoshinaga Y."/>
            <person name="Martin F.M."/>
            <person name="Grigoriev I.V."/>
            <person name="Hibbett D.S."/>
        </authorList>
    </citation>
    <scope>NUCLEOTIDE SEQUENCE [LARGE SCALE GENOMIC DNA]</scope>
    <source>
        <strain evidence="1 2">93-53</strain>
    </source>
</reference>
<gene>
    <name evidence="1" type="ORF">LAESUDRAFT_786392</name>
</gene>
<dbReference type="EMBL" id="KV427639">
    <property type="protein sequence ID" value="KZT04069.1"/>
    <property type="molecule type" value="Genomic_DNA"/>
</dbReference>